<feature type="region of interest" description="Disordered" evidence="7">
    <location>
        <begin position="487"/>
        <end position="513"/>
    </location>
</feature>
<dbReference type="InterPro" id="IPR017455">
    <property type="entry name" value="Znf_FYVE-rel"/>
</dbReference>
<keyword evidence="12" id="KW-1185">Reference proteome</keyword>
<dbReference type="GeneID" id="106458849"/>
<dbReference type="PROSITE" id="PS50106">
    <property type="entry name" value="PDZ"/>
    <property type="match status" value="1"/>
</dbReference>
<feature type="compositionally biased region" description="Basic and acidic residues" evidence="7">
    <location>
        <begin position="393"/>
        <end position="405"/>
    </location>
</feature>
<dbReference type="PANTHER" id="PTHR12157:SF25">
    <property type="entry name" value="REGULATING SYNAPTIC MEMBRANE EXOCYTOSIS PROTEIN 3"/>
    <property type="match status" value="1"/>
</dbReference>
<feature type="compositionally biased region" description="Polar residues" evidence="7">
    <location>
        <begin position="1030"/>
        <end position="1041"/>
    </location>
</feature>
<evidence type="ECO:0000313" key="13">
    <source>
        <dbReference type="RefSeq" id="XP_022240908.1"/>
    </source>
</evidence>
<keyword evidence="3" id="KW-0862">Zinc</keyword>
<dbReference type="SUPFAM" id="SSF49562">
    <property type="entry name" value="C2 domain (Calcium/lipid-binding domain, CaLB)"/>
    <property type="match status" value="2"/>
</dbReference>
<feature type="compositionally biased region" description="Polar residues" evidence="7">
    <location>
        <begin position="1010"/>
        <end position="1020"/>
    </location>
</feature>
<protein>
    <submittedName>
        <fullName evidence="13">Regulating synaptic membrane exocytosis protein 2-like</fullName>
    </submittedName>
</protein>
<evidence type="ECO:0000259" key="11">
    <source>
        <dbReference type="PROSITE" id="PS50178"/>
    </source>
</evidence>
<feature type="region of interest" description="Disordered" evidence="7">
    <location>
        <begin position="1138"/>
        <end position="1157"/>
    </location>
</feature>
<dbReference type="Gene3D" id="3.30.40.10">
    <property type="entry name" value="Zinc/RING finger domain, C3HC4 (zinc finger)"/>
    <property type="match status" value="1"/>
</dbReference>
<dbReference type="Gene3D" id="2.60.40.150">
    <property type="entry name" value="C2 domain"/>
    <property type="match status" value="2"/>
</dbReference>
<feature type="domain" description="C2" evidence="8">
    <location>
        <begin position="859"/>
        <end position="980"/>
    </location>
</feature>
<evidence type="ECO:0000256" key="4">
    <source>
        <dbReference type="ARBA" id="ARBA00023018"/>
    </source>
</evidence>
<proteinExistence type="predicted"/>
<feature type="region of interest" description="Disordered" evidence="7">
    <location>
        <begin position="251"/>
        <end position="272"/>
    </location>
</feature>
<sequence length="1313" mass="148184">MRWGVLSDPELRNVRVRLALNPSQQQQTPRDSDRCFISYSQASQKRSGMIVKTGTEEESERPSAITKLRQITTGLQEGRDRKRSCRAPQEELARLTAEERSILERVWQKEEEFEKETTKVSSGSPSLTVKEGASSSQENCRICRKAIGSNEQSRKCDECGQLVCEDCASYSKDPNDINQEWNCSFCRRRQKQDRLGIESPPGTGMHRVPSVRRMNQRMELLGREGSILVPELSVDLEEKIGLEGSPPFRLEKKESKRLAEESDRSFSLESRDLNMIQQSDQEHEIKQVFETKTSQVEKQKPIECIKESKIIRGSSRSTSRASSPEMKGVSRSKDGHLSLDFSLERRPSSEYRKGTRRCQTEHGLYTSSTSSHHQHHQKDSSQQRHSSASESSIDEHRRDEVDERKQRNRIRKRSRIQRQKYYVEEPDSDPTIYRVNILGRSDAKSSLASREIISGSAEALNRRLNYVTDHLTKKPLSLAGVDIANRHSSDSSELSDVSGDVSPFSDRSGHKRLHGPYYSGERLEVRTSKKHQKSRKPSVEFAKERTISYAGAMDSSLSSDEQELIRLSTDKSYSLEDPEMFLYPNVSLGKSIPSVFVETVPDIDSPPSPYPQNEEIIRRHSTGRVLPPVPVPENQLGLQLLPSGDRHSTYSLNLPYDEKGLHERRSSAPESEDIKIAINEVDSKLKTKSKPRLKKVRLHRDKTDTGARTRGFGMRVLGGKSAEDGKLYATVAWTLPGGQADQKGIHQGDIILEWAGIILIDRTFEEVSSIIESTGDTVEIVFQKESIKAGEDKSSRYSPGEPAQMSHHKTALGTSSVQRKPRQLLMLTPEPIMDTDVQPVSPTRRKLPRTPDQPLPPFFVGDVGVQMWFDRNRSDLIITLLSARGLRLKKTTADLPRAFAKLRLVPHSGFGPKETQLADPSTSPKWNKKFVFPSVTSDELLEKSVEVTVWNQSPTGNKSILGGTEIPLRKTDLQDCPEWYPLTIIQAPTQKPPHSGVSCHDVARQFMKQSGNYQGSTQSLSEEKCDKQSDNQNESVVKSSSMDFTLLHPEDAWDRLQQISPEDDTKLCPHTDTKSFRSTSPSGRNSGKLTSQDSLPAEIVREQNSQNKTRRTKFSRTLSLRTDKEDRSVVLDSKLASSSLSSPDLTPENEIPIMTIGPGDIRRGAGQVFSTKMKLDRVETLGEIKLGFLLTKSQLEIEVFCARQLPASSLGQPPDTYIKTFLKEGQRQMQKRKTRVVRCTSNPQYRQTLKYSASDILARHLLVMVFQRQKGFDHNQPIGAVEIELGRLDLTKSVCWYPLYPLPSEDFDSNEST</sequence>
<feature type="domain" description="PDZ" evidence="10">
    <location>
        <begin position="695"/>
        <end position="786"/>
    </location>
</feature>
<evidence type="ECO:0000259" key="9">
    <source>
        <dbReference type="PROSITE" id="PS50089"/>
    </source>
</evidence>
<dbReference type="InterPro" id="IPR011011">
    <property type="entry name" value="Znf_FYVE_PHD"/>
</dbReference>
<feature type="region of interest" description="Disordered" evidence="7">
    <location>
        <begin position="1010"/>
        <end position="1041"/>
    </location>
</feature>
<feature type="region of interest" description="Disordered" evidence="7">
    <location>
        <begin position="833"/>
        <end position="853"/>
    </location>
</feature>
<dbReference type="SMART" id="SM00239">
    <property type="entry name" value="C2"/>
    <property type="match status" value="2"/>
</dbReference>
<feature type="compositionally biased region" description="Polar residues" evidence="7">
    <location>
        <begin position="1076"/>
        <end position="1094"/>
    </location>
</feature>
<organism evidence="12 13">
    <name type="scientific">Limulus polyphemus</name>
    <name type="common">Atlantic horseshoe crab</name>
    <dbReference type="NCBI Taxonomy" id="6850"/>
    <lineage>
        <taxon>Eukaryota</taxon>
        <taxon>Metazoa</taxon>
        <taxon>Ecdysozoa</taxon>
        <taxon>Arthropoda</taxon>
        <taxon>Chelicerata</taxon>
        <taxon>Merostomata</taxon>
        <taxon>Xiphosura</taxon>
        <taxon>Limulidae</taxon>
        <taxon>Limulus</taxon>
    </lineage>
</organism>
<evidence type="ECO:0000313" key="12">
    <source>
        <dbReference type="Proteomes" id="UP000694941"/>
    </source>
</evidence>
<comment type="subcellular location">
    <subcellularLocation>
        <location evidence="5">Synapse</location>
    </subcellularLocation>
</comment>
<dbReference type="InterPro" id="IPR039032">
    <property type="entry name" value="Rim-like"/>
</dbReference>
<name>A0ABM1SBA3_LIMPO</name>
<keyword evidence="1" id="KW-0479">Metal-binding</keyword>
<feature type="compositionally biased region" description="Basic and acidic residues" evidence="7">
    <location>
        <begin position="1063"/>
        <end position="1075"/>
    </location>
</feature>
<accession>A0ABM1SBA3</accession>
<evidence type="ECO:0000256" key="7">
    <source>
        <dbReference type="SAM" id="MobiDB-lite"/>
    </source>
</evidence>
<dbReference type="PROSITE" id="PS50089">
    <property type="entry name" value="ZF_RING_2"/>
    <property type="match status" value="1"/>
</dbReference>
<dbReference type="InterPro" id="IPR036034">
    <property type="entry name" value="PDZ_sf"/>
</dbReference>
<evidence type="ECO:0000256" key="3">
    <source>
        <dbReference type="ARBA" id="ARBA00022833"/>
    </source>
</evidence>
<evidence type="ECO:0000256" key="6">
    <source>
        <dbReference type="PROSITE-ProRule" id="PRU00175"/>
    </source>
</evidence>
<feature type="region of interest" description="Disordered" evidence="7">
    <location>
        <begin position="307"/>
        <end position="413"/>
    </location>
</feature>
<evidence type="ECO:0000259" key="8">
    <source>
        <dbReference type="PROSITE" id="PS50004"/>
    </source>
</evidence>
<dbReference type="PROSITE" id="PS50004">
    <property type="entry name" value="C2"/>
    <property type="match status" value="2"/>
</dbReference>
<feature type="domain" description="C2" evidence="8">
    <location>
        <begin position="1180"/>
        <end position="1297"/>
    </location>
</feature>
<dbReference type="InterPro" id="IPR035892">
    <property type="entry name" value="C2_domain_sf"/>
</dbReference>
<dbReference type="SUPFAM" id="SSF57903">
    <property type="entry name" value="FYVE/PHD zinc finger"/>
    <property type="match status" value="1"/>
</dbReference>
<feature type="domain" description="FYVE-type" evidence="11">
    <location>
        <begin position="134"/>
        <end position="191"/>
    </location>
</feature>
<dbReference type="Proteomes" id="UP000694941">
    <property type="component" value="Unplaced"/>
</dbReference>
<evidence type="ECO:0000256" key="2">
    <source>
        <dbReference type="ARBA" id="ARBA00022771"/>
    </source>
</evidence>
<dbReference type="PANTHER" id="PTHR12157">
    <property type="entry name" value="REGULATING SYNAPTIC MEMBRANE EXOCYTOSIS PROTEIN"/>
    <property type="match status" value="1"/>
</dbReference>
<feature type="compositionally biased region" description="Basic and acidic residues" evidence="7">
    <location>
        <begin position="331"/>
        <end position="353"/>
    </location>
</feature>
<keyword evidence="4" id="KW-0770">Synapse</keyword>
<feature type="compositionally biased region" description="Low complexity" evidence="7">
    <location>
        <begin position="312"/>
        <end position="323"/>
    </location>
</feature>
<feature type="compositionally biased region" description="Low complexity" evidence="7">
    <location>
        <begin position="491"/>
        <end position="502"/>
    </location>
</feature>
<dbReference type="SMART" id="SM00228">
    <property type="entry name" value="PDZ"/>
    <property type="match status" value="1"/>
</dbReference>
<evidence type="ECO:0000256" key="5">
    <source>
        <dbReference type="ARBA" id="ARBA00034103"/>
    </source>
</evidence>
<dbReference type="Gene3D" id="2.30.42.10">
    <property type="match status" value="1"/>
</dbReference>
<reference evidence="13" key="1">
    <citation type="submission" date="2025-08" db="UniProtKB">
        <authorList>
            <consortium name="RefSeq"/>
        </authorList>
    </citation>
    <scope>IDENTIFICATION</scope>
    <source>
        <tissue evidence="13">Muscle</tissue>
    </source>
</reference>
<dbReference type="RefSeq" id="XP_022240908.1">
    <property type="nucleotide sequence ID" value="XM_022385200.1"/>
</dbReference>
<evidence type="ECO:0000259" key="10">
    <source>
        <dbReference type="PROSITE" id="PS50106"/>
    </source>
</evidence>
<dbReference type="PROSITE" id="PS50178">
    <property type="entry name" value="ZF_FYVE"/>
    <property type="match status" value="1"/>
</dbReference>
<dbReference type="InterPro" id="IPR013083">
    <property type="entry name" value="Znf_RING/FYVE/PHD"/>
</dbReference>
<dbReference type="InterPro" id="IPR001841">
    <property type="entry name" value="Znf_RING"/>
</dbReference>
<dbReference type="InterPro" id="IPR001478">
    <property type="entry name" value="PDZ"/>
</dbReference>
<evidence type="ECO:0000256" key="1">
    <source>
        <dbReference type="ARBA" id="ARBA00022723"/>
    </source>
</evidence>
<feature type="region of interest" description="Disordered" evidence="7">
    <location>
        <begin position="1062"/>
        <end position="1119"/>
    </location>
</feature>
<keyword evidence="2 6" id="KW-0863">Zinc-finger</keyword>
<dbReference type="Pfam" id="PF00168">
    <property type="entry name" value="C2"/>
    <property type="match status" value="2"/>
</dbReference>
<dbReference type="InterPro" id="IPR000008">
    <property type="entry name" value="C2_dom"/>
</dbReference>
<dbReference type="SUPFAM" id="SSF50156">
    <property type="entry name" value="PDZ domain-like"/>
    <property type="match status" value="1"/>
</dbReference>
<feature type="region of interest" description="Disordered" evidence="7">
    <location>
        <begin position="791"/>
        <end position="818"/>
    </location>
</feature>
<gene>
    <name evidence="13" type="primary">LOC106458849</name>
</gene>
<feature type="domain" description="RING-type" evidence="9">
    <location>
        <begin position="140"/>
        <end position="187"/>
    </location>
</feature>